<feature type="compositionally biased region" description="Low complexity" evidence="1">
    <location>
        <begin position="95"/>
        <end position="106"/>
    </location>
</feature>
<dbReference type="InterPro" id="IPR011047">
    <property type="entry name" value="Quinoprotein_ADH-like_sf"/>
</dbReference>
<feature type="compositionally biased region" description="Basic and acidic residues" evidence="1">
    <location>
        <begin position="201"/>
        <end position="210"/>
    </location>
</feature>
<feature type="region of interest" description="Disordered" evidence="1">
    <location>
        <begin position="198"/>
        <end position="254"/>
    </location>
</feature>
<evidence type="ECO:0000256" key="1">
    <source>
        <dbReference type="SAM" id="MobiDB-lite"/>
    </source>
</evidence>
<dbReference type="Proteomes" id="UP000005940">
    <property type="component" value="Chromosome"/>
</dbReference>
<dbReference type="Gene3D" id="2.130.10.10">
    <property type="entry name" value="YVTN repeat-like/Quinoprotein amine dehydrogenase"/>
    <property type="match status" value="1"/>
</dbReference>
<sequence length="661" mass="67543">MSQPPSRPWPEDTGSPWDPRSGYGYPEQGQEQGQDQGRDPYEGGGPAQPPVPAAGSGGPPYIPPPPPGPPPGPPPVPPAQDGQFPAYGTGPGQPGPAQGGPFPAYGTGQGAGDGGAPGPYHQPGAAQPYPGAQQFGPYAGGTQPGPYAGGTQHGGQAFAYGSVPPPPPGGPGKRRTPILIAAGVAALLVAGAGTYAVVGSDDGKDGRKTSTGEPTAPAPTNSASPEDNDGGGTATGGRGGETDRDPSADDLNADRAPGEARALFVTRNDVDLPRGGAEVHGPWSYGGTIAKAMYKQVVGYSATDGGKKWTVPLEREICSATPRPSAGGTIVVGIKDRIGSGARCRDLRSIDLGTGKVIWKAQIPEEKGFLGLSDHTLTISGNTLAAGATGVSYGFSLKDGKQLFTGPRSGCKPFAYAGGARLLAAVSCPTGDYKKPKHQLQQIDPATGKARWTFNAPAGWEIDKVYSADPVVVSLVKREPKSWTVVALKPDGTLRAPIAGGKEKFRVGCGGSFVIFGQNLEGCQGVVADPNTLYLATEPVRGTGGGGNQIVAFDLNTGRPTWRAPSGGETAAVPVRMDGRNLIVYREPSYGSGGAVASIAPAGGPPKTLLRHPRSAAKTENSLYSVNVLYEAGSVYLAARRVSAANDREELKTPTMLAFGP</sequence>
<evidence type="ECO:0000313" key="4">
    <source>
        <dbReference type="Proteomes" id="UP000005940"/>
    </source>
</evidence>
<protein>
    <recommendedName>
        <fullName evidence="2">Pyrrolo-quinoline quinone repeat domain-containing protein</fullName>
    </recommendedName>
</protein>
<accession>A0A7G3UGF4</accession>
<feature type="compositionally biased region" description="Basic and acidic residues" evidence="1">
    <location>
        <begin position="240"/>
        <end position="254"/>
    </location>
</feature>
<feature type="compositionally biased region" description="Gly residues" evidence="1">
    <location>
        <begin position="107"/>
        <end position="117"/>
    </location>
</feature>
<feature type="domain" description="Pyrrolo-quinoline quinone repeat" evidence="2">
    <location>
        <begin position="279"/>
        <end position="403"/>
    </location>
</feature>
<keyword evidence="4" id="KW-1185">Reference proteome</keyword>
<dbReference type="Pfam" id="PF13360">
    <property type="entry name" value="PQQ_2"/>
    <property type="match status" value="1"/>
</dbReference>
<evidence type="ECO:0000313" key="3">
    <source>
        <dbReference type="EMBL" id="QKM69416.1"/>
    </source>
</evidence>
<feature type="compositionally biased region" description="Low complexity" evidence="1">
    <location>
        <begin position="214"/>
        <end position="225"/>
    </location>
</feature>
<evidence type="ECO:0000259" key="2">
    <source>
        <dbReference type="Pfam" id="PF13360"/>
    </source>
</evidence>
<reference evidence="3 4" key="1">
    <citation type="journal article" date="2012" name="J. Bacteriol.">
        <title>Draft genome of Streptomyces tsukubaensis NRRL 18488, the producer of the clinically important immunosuppressant tacrolimus (FK506).</title>
        <authorList>
            <person name="Barreiro C."/>
            <person name="Prieto C."/>
            <person name="Sola-Landa A."/>
            <person name="Solera E."/>
            <person name="Martinez-Castro M."/>
            <person name="Perez-Redondo R."/>
            <person name="Garcia-Estrada C."/>
            <person name="Aparicio J.F."/>
            <person name="Fernandez-Martinez L.T."/>
            <person name="Santos-Aberturas J."/>
            <person name="Salehi-Najafabadi Z."/>
            <person name="Rodriguez-Garcia A."/>
            <person name="Tauch A."/>
            <person name="Martin J.F."/>
        </authorList>
    </citation>
    <scope>NUCLEOTIDE SEQUENCE [LARGE SCALE GENOMIC DNA]</scope>
    <source>
        <strain evidence="4">DSM 42081 / NBRC 108919 / NRRL 18488 / 9993</strain>
    </source>
</reference>
<feature type="compositionally biased region" description="Pro residues" evidence="1">
    <location>
        <begin position="60"/>
        <end position="78"/>
    </location>
</feature>
<dbReference type="Gene3D" id="2.40.128.630">
    <property type="match status" value="1"/>
</dbReference>
<proteinExistence type="predicted"/>
<feature type="region of interest" description="Disordered" evidence="1">
    <location>
        <begin position="1"/>
        <end position="175"/>
    </location>
</feature>
<dbReference type="PANTHER" id="PTHR34512">
    <property type="entry name" value="CELL SURFACE PROTEIN"/>
    <property type="match status" value="1"/>
</dbReference>
<dbReference type="AlphaFoldDB" id="A0A7G3UGF4"/>
<organism evidence="3 4">
    <name type="scientific">Streptomyces tsukubensis (strain DSM 42081 / NBRC 108919 / NRRL 18488 / 9993)</name>
    <dbReference type="NCBI Taxonomy" id="1114943"/>
    <lineage>
        <taxon>Bacteria</taxon>
        <taxon>Bacillati</taxon>
        <taxon>Actinomycetota</taxon>
        <taxon>Actinomycetes</taxon>
        <taxon>Kitasatosporales</taxon>
        <taxon>Streptomycetaceae</taxon>
        <taxon>Streptomyces</taxon>
    </lineage>
</organism>
<feature type="compositionally biased region" description="Low complexity" evidence="1">
    <location>
        <begin position="22"/>
        <end position="35"/>
    </location>
</feature>
<dbReference type="SUPFAM" id="SSF50998">
    <property type="entry name" value="Quinoprotein alcohol dehydrogenase-like"/>
    <property type="match status" value="1"/>
</dbReference>
<dbReference type="InterPro" id="IPR015943">
    <property type="entry name" value="WD40/YVTN_repeat-like_dom_sf"/>
</dbReference>
<dbReference type="InterPro" id="IPR002372">
    <property type="entry name" value="PQQ_rpt_dom"/>
</dbReference>
<gene>
    <name evidence="3" type="ORF">STSU_021820</name>
</gene>
<name>A0A7G3UGF4_STRT9</name>
<dbReference type="PANTHER" id="PTHR34512:SF30">
    <property type="entry name" value="OUTER MEMBRANE PROTEIN ASSEMBLY FACTOR BAMB"/>
    <property type="match status" value="1"/>
</dbReference>
<dbReference type="RefSeq" id="WP_130585055.1">
    <property type="nucleotide sequence ID" value="NZ_CP029159.1"/>
</dbReference>
<dbReference type="EMBL" id="CP029159">
    <property type="protein sequence ID" value="QKM69416.1"/>
    <property type="molecule type" value="Genomic_DNA"/>
</dbReference>
<feature type="compositionally biased region" description="Gly residues" evidence="1">
    <location>
        <begin position="138"/>
        <end position="153"/>
    </location>
</feature>
<feature type="compositionally biased region" description="Gly residues" evidence="1">
    <location>
        <begin position="230"/>
        <end position="239"/>
    </location>
</feature>